<dbReference type="Pfam" id="PF10181">
    <property type="entry name" value="PIG-H"/>
    <property type="match status" value="1"/>
</dbReference>
<dbReference type="AlphaFoldDB" id="A0A131YWV6"/>
<evidence type="ECO:0000256" key="4">
    <source>
        <dbReference type="SAM" id="Phobius"/>
    </source>
</evidence>
<dbReference type="InterPro" id="IPR019328">
    <property type="entry name" value="PIGH-H_dom"/>
</dbReference>
<proteinExistence type="inferred from homology"/>
<comment type="pathway">
    <text evidence="1">Glycolipid biosynthesis; glycosylphosphatidylinositol-anchor biosynthesis.</text>
</comment>
<sequence length="207" mass="23300">MTQGTRGKAGRKPAAAKPACNGNAVRSSSKLPCENVRGEPLDFCAVSYGKNLVQEYIFRHQAFNTKRWLVLTPLFLACFLRCGLHTRGVDILGLSLIVLCLLLVVKLRRRVKEESLLVMRSLGLQTTTTFVTGRQESRFINKENIEDVVISEAISMHSVIFYLVILLHNVDSKVPSLVPLFQNTMPRLDALKMVYRGIHDTSWSLQQ</sequence>
<dbReference type="EMBL" id="GEDV01004878">
    <property type="protein sequence ID" value="JAP83679.1"/>
    <property type="molecule type" value="Transcribed_RNA"/>
</dbReference>
<name>A0A131YWV6_RHIAP</name>
<evidence type="ECO:0000259" key="5">
    <source>
        <dbReference type="Pfam" id="PF10181"/>
    </source>
</evidence>
<feature type="domain" description="Phosphatidylinositol N-acetylglucosaminyltransferase subunit H conserved" evidence="5">
    <location>
        <begin position="115"/>
        <end position="182"/>
    </location>
</feature>
<dbReference type="GO" id="GO:0000506">
    <property type="term" value="C:glycosylphosphatidylinositol-N-acetylglucosaminyltransferase (GPI-GnT) complex"/>
    <property type="evidence" value="ECO:0007669"/>
    <property type="project" value="InterPro"/>
</dbReference>
<dbReference type="PANTHER" id="PTHR15231:SF1">
    <property type="entry name" value="PHOSPHATIDYLINOSITOL N-ACETYLGLUCOSAMINYLTRANSFERASE SUBUNIT H"/>
    <property type="match status" value="1"/>
</dbReference>
<evidence type="ECO:0000313" key="6">
    <source>
        <dbReference type="EMBL" id="JAP83679.1"/>
    </source>
</evidence>
<feature type="transmembrane region" description="Helical" evidence="4">
    <location>
        <begin position="92"/>
        <end position="109"/>
    </location>
</feature>
<feature type="transmembrane region" description="Helical" evidence="4">
    <location>
        <begin position="68"/>
        <end position="86"/>
    </location>
</feature>
<keyword evidence="4" id="KW-1133">Transmembrane helix</keyword>
<reference evidence="6" key="1">
    <citation type="journal article" date="2016" name="Ticks Tick Borne Dis.">
        <title>De novo assembly and annotation of the salivary gland transcriptome of Rhipicephalus appendiculatus male and female ticks during blood feeding.</title>
        <authorList>
            <person name="de Castro M.H."/>
            <person name="de Klerk D."/>
            <person name="Pienaar R."/>
            <person name="Latif A.A."/>
            <person name="Rees D.J."/>
            <person name="Mans B.J."/>
        </authorList>
    </citation>
    <scope>NUCLEOTIDE SEQUENCE</scope>
    <source>
        <tissue evidence="6">Salivary glands</tissue>
    </source>
</reference>
<dbReference type="InterPro" id="IPR044215">
    <property type="entry name" value="PIG-H"/>
</dbReference>
<dbReference type="UniPathway" id="UPA00196"/>
<protein>
    <submittedName>
        <fullName evidence="6">Phosphatidylinositol glycan, class H</fullName>
    </submittedName>
</protein>
<accession>A0A131YWV6</accession>
<keyword evidence="4" id="KW-0472">Membrane</keyword>
<feature type="region of interest" description="Disordered" evidence="3">
    <location>
        <begin position="1"/>
        <end position="29"/>
    </location>
</feature>
<dbReference type="PANTHER" id="PTHR15231">
    <property type="entry name" value="PHOSPHATIDYLINOSITOL N-ACETYLGLUCOSAMINYLTRANSFERASE SUBUNIT H"/>
    <property type="match status" value="1"/>
</dbReference>
<evidence type="ECO:0000256" key="2">
    <source>
        <dbReference type="ARBA" id="ARBA00009610"/>
    </source>
</evidence>
<organism evidence="6">
    <name type="scientific">Rhipicephalus appendiculatus</name>
    <name type="common">Brown ear tick</name>
    <dbReference type="NCBI Taxonomy" id="34631"/>
    <lineage>
        <taxon>Eukaryota</taxon>
        <taxon>Metazoa</taxon>
        <taxon>Ecdysozoa</taxon>
        <taxon>Arthropoda</taxon>
        <taxon>Chelicerata</taxon>
        <taxon>Arachnida</taxon>
        <taxon>Acari</taxon>
        <taxon>Parasitiformes</taxon>
        <taxon>Ixodida</taxon>
        <taxon>Ixodoidea</taxon>
        <taxon>Ixodidae</taxon>
        <taxon>Rhipicephalinae</taxon>
        <taxon>Rhipicephalus</taxon>
        <taxon>Rhipicephalus</taxon>
    </lineage>
</organism>
<evidence type="ECO:0000256" key="3">
    <source>
        <dbReference type="SAM" id="MobiDB-lite"/>
    </source>
</evidence>
<dbReference type="GO" id="GO:0006506">
    <property type="term" value="P:GPI anchor biosynthetic process"/>
    <property type="evidence" value="ECO:0007669"/>
    <property type="project" value="UniProtKB-UniPathway"/>
</dbReference>
<keyword evidence="4" id="KW-0812">Transmembrane</keyword>
<evidence type="ECO:0000256" key="1">
    <source>
        <dbReference type="ARBA" id="ARBA00004687"/>
    </source>
</evidence>
<comment type="similarity">
    <text evidence="2">Belongs to the PIGH family.</text>
</comment>